<keyword evidence="4" id="KW-1185">Reference proteome</keyword>
<keyword evidence="1" id="KW-0472">Membrane</keyword>
<organism evidence="3 4">
    <name type="scientific">Sedimentibacter saalensis</name>
    <dbReference type="NCBI Taxonomy" id="130788"/>
    <lineage>
        <taxon>Bacteria</taxon>
        <taxon>Bacillati</taxon>
        <taxon>Bacillota</taxon>
        <taxon>Tissierellia</taxon>
        <taxon>Sedimentibacter</taxon>
    </lineage>
</organism>
<evidence type="ECO:0000259" key="2">
    <source>
        <dbReference type="Pfam" id="PF07331"/>
    </source>
</evidence>
<gene>
    <name evidence="3" type="ORF">LY60_00388</name>
</gene>
<name>A0A562JKN1_9FIRM</name>
<dbReference type="OrthoDB" id="6214403at2"/>
<dbReference type="Proteomes" id="UP000315343">
    <property type="component" value="Unassembled WGS sequence"/>
</dbReference>
<proteinExistence type="predicted"/>
<protein>
    <submittedName>
        <fullName evidence="3">Tripartite tricarboxylate transporter TctB family protein</fullName>
    </submittedName>
</protein>
<feature type="transmembrane region" description="Helical" evidence="1">
    <location>
        <begin position="32"/>
        <end position="50"/>
    </location>
</feature>
<feature type="transmembrane region" description="Helical" evidence="1">
    <location>
        <begin position="115"/>
        <end position="136"/>
    </location>
</feature>
<evidence type="ECO:0000313" key="4">
    <source>
        <dbReference type="Proteomes" id="UP000315343"/>
    </source>
</evidence>
<sequence>MSKANKITAIVFILIAFGFIASGLRLSFGARLYPMILSILLAFLGVLLFITSHKKSKTDNSPNPLAILIKEHKHFTILIVGYILFIAGLTFIGFAPACFIFLVIVQYLLGYRKKSVLFINSAVFTLIVYFSFSSLLNVPLPVGIFLGGI</sequence>
<reference evidence="3 4" key="1">
    <citation type="submission" date="2019-07" db="EMBL/GenBank/DDBJ databases">
        <title>Genomic Encyclopedia of Type Strains, Phase I: the one thousand microbial genomes (KMG-I) project.</title>
        <authorList>
            <person name="Kyrpides N."/>
        </authorList>
    </citation>
    <scope>NUCLEOTIDE SEQUENCE [LARGE SCALE GENOMIC DNA]</scope>
    <source>
        <strain evidence="3 4">DSM 13558</strain>
    </source>
</reference>
<dbReference type="InterPro" id="IPR009936">
    <property type="entry name" value="DUF1468"/>
</dbReference>
<keyword evidence="1" id="KW-0812">Transmembrane</keyword>
<keyword evidence="1" id="KW-1133">Transmembrane helix</keyword>
<feature type="transmembrane region" description="Helical" evidence="1">
    <location>
        <begin position="7"/>
        <end position="26"/>
    </location>
</feature>
<dbReference type="EMBL" id="VLKH01000001">
    <property type="protein sequence ID" value="TWH83776.1"/>
    <property type="molecule type" value="Genomic_DNA"/>
</dbReference>
<feature type="domain" description="DUF1468" evidence="2">
    <location>
        <begin position="8"/>
        <end position="141"/>
    </location>
</feature>
<dbReference type="Pfam" id="PF07331">
    <property type="entry name" value="TctB"/>
    <property type="match status" value="1"/>
</dbReference>
<feature type="transmembrane region" description="Helical" evidence="1">
    <location>
        <begin position="77"/>
        <end position="109"/>
    </location>
</feature>
<dbReference type="AlphaFoldDB" id="A0A562JKN1"/>
<dbReference type="RefSeq" id="WP_145079215.1">
    <property type="nucleotide sequence ID" value="NZ_JAYFNS010000034.1"/>
</dbReference>
<evidence type="ECO:0000313" key="3">
    <source>
        <dbReference type="EMBL" id="TWH83776.1"/>
    </source>
</evidence>
<comment type="caution">
    <text evidence="3">The sequence shown here is derived from an EMBL/GenBank/DDBJ whole genome shotgun (WGS) entry which is preliminary data.</text>
</comment>
<evidence type="ECO:0000256" key="1">
    <source>
        <dbReference type="SAM" id="Phobius"/>
    </source>
</evidence>
<accession>A0A562JKN1</accession>